<keyword evidence="4" id="KW-1185">Reference proteome</keyword>
<dbReference type="AlphaFoldDB" id="F8A398"/>
<organism evidence="3 4">
    <name type="scientific">Cellulomonas gilvus (strain ATCC 13127 / NRRL B-14078)</name>
    <name type="common">Cellvibrio gilvus</name>
    <dbReference type="NCBI Taxonomy" id="593907"/>
    <lineage>
        <taxon>Bacteria</taxon>
        <taxon>Bacillati</taxon>
        <taxon>Actinomycetota</taxon>
        <taxon>Actinomycetes</taxon>
        <taxon>Micrococcales</taxon>
        <taxon>Cellulomonadaceae</taxon>
        <taxon>Cellulomonas</taxon>
    </lineage>
</organism>
<reference evidence="4" key="1">
    <citation type="submission" date="2011-04" db="EMBL/GenBank/DDBJ databases">
        <title>Complete sequence of Cellvibrio gilvus ATCC 13127.</title>
        <authorList>
            <person name="Lucas S."/>
            <person name="Han J."/>
            <person name="Lapidus A."/>
            <person name="Cheng J.-F."/>
            <person name="Goodwin L."/>
            <person name="Pitluck S."/>
            <person name="Peters L."/>
            <person name="Munk A."/>
            <person name="Detter J.C."/>
            <person name="Han C."/>
            <person name="Tapia R."/>
            <person name="Land M."/>
            <person name="Hauser L."/>
            <person name="Kyrpides N."/>
            <person name="Ivanova N."/>
            <person name="Ovchinnikova G."/>
            <person name="Pagani I."/>
            <person name="Mead D."/>
            <person name="Brumm P."/>
            <person name="Woyke T."/>
        </authorList>
    </citation>
    <scope>NUCLEOTIDE SEQUENCE [LARGE SCALE GENOMIC DNA]</scope>
    <source>
        <strain evidence="4">ATCC 13127 / NRRL B-14078</strain>
    </source>
</reference>
<feature type="compositionally biased region" description="Gly residues" evidence="1">
    <location>
        <begin position="150"/>
        <end position="164"/>
    </location>
</feature>
<feature type="compositionally biased region" description="Low complexity" evidence="1">
    <location>
        <begin position="29"/>
        <end position="49"/>
    </location>
</feature>
<feature type="signal peptide" evidence="2">
    <location>
        <begin position="1"/>
        <end position="24"/>
    </location>
</feature>
<dbReference type="HOGENOM" id="CLU_081555_0_0_11"/>
<protein>
    <recommendedName>
        <fullName evidence="5">DUF5666 domain-containing protein</fullName>
    </recommendedName>
</protein>
<dbReference type="OrthoDB" id="4829301at2"/>
<gene>
    <name evidence="3" type="ordered locus">Celgi_2592</name>
</gene>
<feature type="region of interest" description="Disordered" evidence="1">
    <location>
        <begin position="283"/>
        <end position="316"/>
    </location>
</feature>
<evidence type="ECO:0000313" key="4">
    <source>
        <dbReference type="Proteomes" id="UP000000485"/>
    </source>
</evidence>
<evidence type="ECO:0000313" key="3">
    <source>
        <dbReference type="EMBL" id="AEI13091.1"/>
    </source>
</evidence>
<keyword evidence="2" id="KW-0732">Signal</keyword>
<dbReference type="PROSITE" id="PS51257">
    <property type="entry name" value="PROKAR_LIPOPROTEIN"/>
    <property type="match status" value="1"/>
</dbReference>
<sequence precursor="true">MTTRRASRLILALTAGAATLTLTACGGGSAPAPAATATARASAAPQAGTQPGVRDQPGGVSGEIVQVGDALLQVRDDEGQTAVSWTAELAVQVTTTTDLSAVTVGSCVTAVTGGGPTQDSTSSDEAADPSGAAASTVTVSEPVDGVCTDGFGGPGGGAGGGPGAPDGSPTDRPTDLPAGMPTGMPTDMPQPDDGGVPDAGGPRGFGGFTSGVVTAVDGATLTVETTDQDGATGTATITTDDATVVTTTVQGDVSALVVGRCATVRGAADDGGQVEATSITVSEPGEQGCSTGLAGGRFPGARRGTDGTAEQEAGDA</sequence>
<evidence type="ECO:0000256" key="2">
    <source>
        <dbReference type="SAM" id="SignalP"/>
    </source>
</evidence>
<evidence type="ECO:0000256" key="1">
    <source>
        <dbReference type="SAM" id="MobiDB-lite"/>
    </source>
</evidence>
<dbReference type="KEGG" id="cga:Celgi_2592"/>
<proteinExistence type="predicted"/>
<evidence type="ECO:0008006" key="5">
    <source>
        <dbReference type="Google" id="ProtNLM"/>
    </source>
</evidence>
<accession>F8A398</accession>
<feature type="region of interest" description="Disordered" evidence="1">
    <location>
        <begin position="29"/>
        <end position="59"/>
    </location>
</feature>
<feature type="chain" id="PRO_5038856788" description="DUF5666 domain-containing protein" evidence="2">
    <location>
        <begin position="25"/>
        <end position="316"/>
    </location>
</feature>
<dbReference type="eggNOG" id="ENOG50334YX">
    <property type="taxonomic scope" value="Bacteria"/>
</dbReference>
<dbReference type="STRING" id="593907.Celgi_2592"/>
<dbReference type="Proteomes" id="UP000000485">
    <property type="component" value="Chromosome"/>
</dbReference>
<feature type="compositionally biased region" description="Gly residues" evidence="1">
    <location>
        <begin position="197"/>
        <end position="208"/>
    </location>
</feature>
<dbReference type="RefSeq" id="WP_013884608.1">
    <property type="nucleotide sequence ID" value="NC_015671.1"/>
</dbReference>
<feature type="region of interest" description="Disordered" evidence="1">
    <location>
        <begin position="111"/>
        <end position="208"/>
    </location>
</feature>
<name>F8A398_CELGA</name>
<dbReference type="EMBL" id="CP002665">
    <property type="protein sequence ID" value="AEI13091.1"/>
    <property type="molecule type" value="Genomic_DNA"/>
</dbReference>